<dbReference type="InterPro" id="IPR037401">
    <property type="entry name" value="SnoaL-like"/>
</dbReference>
<dbReference type="AlphaFoldDB" id="A0A1M7RDH2"/>
<reference evidence="2 3" key="1">
    <citation type="submission" date="2016-11" db="EMBL/GenBank/DDBJ databases">
        <authorList>
            <person name="Jaros S."/>
            <person name="Januszkiewicz K."/>
            <person name="Wedrychowicz H."/>
        </authorList>
    </citation>
    <scope>NUCLEOTIDE SEQUENCE [LARGE SCALE GENOMIC DNA]</scope>
    <source>
        <strain evidence="2 3">DSM 46144</strain>
    </source>
</reference>
<evidence type="ECO:0000259" key="1">
    <source>
        <dbReference type="Pfam" id="PF12680"/>
    </source>
</evidence>
<name>A0A1M7RDH2_9ACTN</name>
<gene>
    <name evidence="2" type="ORF">SAMN05443668_110176</name>
</gene>
<feature type="domain" description="SnoaL-like" evidence="1">
    <location>
        <begin position="2"/>
        <end position="95"/>
    </location>
</feature>
<protein>
    <submittedName>
        <fullName evidence="2">SnoaL-like domain-containing protein</fullName>
    </submittedName>
</protein>
<dbReference type="STRING" id="134849.SAMN05443668_110176"/>
<sequence length="128" mass="13872">MEAFRKAVESGDAAALEALLSDDVVFNSPVAYKPYPGKPLTAAVLRAALRVFKDFRYVREISDGQNHALVFRATVNGKEVNGCDFLHVDDNGLIDELTVMVRPMSGVQALGEAMGAEFERVQREAAAG</sequence>
<dbReference type="Proteomes" id="UP000184440">
    <property type="component" value="Unassembled WGS sequence"/>
</dbReference>
<organism evidence="2 3">
    <name type="scientific">Cryptosporangium aurantiacum</name>
    <dbReference type="NCBI Taxonomy" id="134849"/>
    <lineage>
        <taxon>Bacteria</taxon>
        <taxon>Bacillati</taxon>
        <taxon>Actinomycetota</taxon>
        <taxon>Actinomycetes</taxon>
        <taxon>Cryptosporangiales</taxon>
        <taxon>Cryptosporangiaceae</taxon>
        <taxon>Cryptosporangium</taxon>
    </lineage>
</organism>
<dbReference type="Gene3D" id="3.10.450.50">
    <property type="match status" value="1"/>
</dbReference>
<accession>A0A1M7RDH2</accession>
<dbReference type="OrthoDB" id="1163083at2"/>
<dbReference type="Pfam" id="PF12680">
    <property type="entry name" value="SnoaL_2"/>
    <property type="match status" value="1"/>
</dbReference>
<proteinExistence type="predicted"/>
<dbReference type="EMBL" id="FRCS01000010">
    <property type="protein sequence ID" value="SHN44357.1"/>
    <property type="molecule type" value="Genomic_DNA"/>
</dbReference>
<dbReference type="InterPro" id="IPR032710">
    <property type="entry name" value="NTF2-like_dom_sf"/>
</dbReference>
<evidence type="ECO:0000313" key="3">
    <source>
        <dbReference type="Proteomes" id="UP000184440"/>
    </source>
</evidence>
<evidence type="ECO:0000313" key="2">
    <source>
        <dbReference type="EMBL" id="SHN44357.1"/>
    </source>
</evidence>
<keyword evidence="3" id="KW-1185">Reference proteome</keyword>
<dbReference type="SUPFAM" id="SSF54427">
    <property type="entry name" value="NTF2-like"/>
    <property type="match status" value="1"/>
</dbReference>
<dbReference type="RefSeq" id="WP_073261282.1">
    <property type="nucleotide sequence ID" value="NZ_FRCS01000010.1"/>
</dbReference>